<dbReference type="GO" id="GO:0008033">
    <property type="term" value="P:tRNA processing"/>
    <property type="evidence" value="ECO:0007669"/>
    <property type="project" value="UniProtKB-KW"/>
</dbReference>
<dbReference type="Pfam" id="PF00814">
    <property type="entry name" value="TsaD"/>
    <property type="match status" value="1"/>
</dbReference>
<keyword evidence="4" id="KW-0479">Metal-binding</keyword>
<dbReference type="EMBL" id="KB454548">
    <property type="protein sequence ID" value="EME26491.1"/>
    <property type="molecule type" value="Genomic_DNA"/>
</dbReference>
<dbReference type="Proteomes" id="UP000030680">
    <property type="component" value="Unassembled WGS sequence"/>
</dbReference>
<keyword evidence="2" id="KW-0808">Transferase</keyword>
<evidence type="ECO:0000256" key="3">
    <source>
        <dbReference type="ARBA" id="ARBA00022694"/>
    </source>
</evidence>
<dbReference type="GeneID" id="17085461"/>
<dbReference type="GO" id="GO:0061711">
    <property type="term" value="F:tRNA N(6)-L-threonylcarbamoyladenine synthase activity"/>
    <property type="evidence" value="ECO:0007669"/>
    <property type="project" value="UniProtKB-EC"/>
</dbReference>
<dbReference type="SUPFAM" id="SSF53067">
    <property type="entry name" value="Actin-like ATPase domain"/>
    <property type="match status" value="1"/>
</dbReference>
<evidence type="ECO:0000256" key="5">
    <source>
        <dbReference type="ARBA" id="ARBA00023315"/>
    </source>
</evidence>
<dbReference type="RefSeq" id="XP_005703011.1">
    <property type="nucleotide sequence ID" value="XM_005702954.1"/>
</dbReference>
<proteinExistence type="predicted"/>
<dbReference type="InterPro" id="IPR017861">
    <property type="entry name" value="KAE1/TsaD"/>
</dbReference>
<gene>
    <name evidence="8" type="ORF">Gasu_58940</name>
</gene>
<protein>
    <recommendedName>
        <fullName evidence="1">N(6)-L-threonylcarbamoyladenine synthase</fullName>
        <ecNumber evidence="1">2.3.1.234</ecNumber>
    </recommendedName>
</protein>
<organism evidence="8 9">
    <name type="scientific">Galdieria sulphuraria</name>
    <name type="common">Red alga</name>
    <dbReference type="NCBI Taxonomy" id="130081"/>
    <lineage>
        <taxon>Eukaryota</taxon>
        <taxon>Rhodophyta</taxon>
        <taxon>Bangiophyceae</taxon>
        <taxon>Galdieriales</taxon>
        <taxon>Galdieriaceae</taxon>
        <taxon>Galdieria</taxon>
    </lineage>
</organism>
<comment type="catalytic activity">
    <reaction evidence="6">
        <text>L-threonylcarbamoyladenylate + adenosine(37) in tRNA = N(6)-L-threonylcarbamoyladenosine(37) in tRNA + AMP + H(+)</text>
        <dbReference type="Rhea" id="RHEA:37059"/>
        <dbReference type="Rhea" id="RHEA-COMP:10162"/>
        <dbReference type="Rhea" id="RHEA-COMP:10163"/>
        <dbReference type="ChEBI" id="CHEBI:15378"/>
        <dbReference type="ChEBI" id="CHEBI:73682"/>
        <dbReference type="ChEBI" id="CHEBI:74411"/>
        <dbReference type="ChEBI" id="CHEBI:74418"/>
        <dbReference type="ChEBI" id="CHEBI:456215"/>
        <dbReference type="EC" id="2.3.1.234"/>
    </reaction>
</comment>
<dbReference type="STRING" id="130081.M2VTG4"/>
<dbReference type="GO" id="GO:0005739">
    <property type="term" value="C:mitochondrion"/>
    <property type="evidence" value="ECO:0007669"/>
    <property type="project" value="TreeGrafter"/>
</dbReference>
<dbReference type="InterPro" id="IPR043129">
    <property type="entry name" value="ATPase_NBD"/>
</dbReference>
<dbReference type="AlphaFoldDB" id="M2VTG4"/>
<evidence type="ECO:0000256" key="1">
    <source>
        <dbReference type="ARBA" id="ARBA00012156"/>
    </source>
</evidence>
<evidence type="ECO:0000313" key="9">
    <source>
        <dbReference type="Proteomes" id="UP000030680"/>
    </source>
</evidence>
<keyword evidence="5" id="KW-0012">Acyltransferase</keyword>
<dbReference type="GO" id="GO:0016787">
    <property type="term" value="F:hydrolase activity"/>
    <property type="evidence" value="ECO:0007669"/>
    <property type="project" value="UniProtKB-KW"/>
</dbReference>
<evidence type="ECO:0000256" key="6">
    <source>
        <dbReference type="ARBA" id="ARBA00048117"/>
    </source>
</evidence>
<keyword evidence="3" id="KW-0819">tRNA processing</keyword>
<name>M2VTG4_GALSU</name>
<dbReference type="EC" id="2.3.1.234" evidence="1"/>
<sequence length="247" mass="27750">MGVVTAYLEQYFLQPTIKRKKDKFSKYSKTQKNIFRVEKMLFLPRKCFNCVRCSQQANSRRLVGLPKSVDWSQEHLNRDQNSNTKTLHYARSIIVSEPWKNKRFTVLGVETSCDDTGVAIVDSSGRILGETRAGQEYIHSRWGGVVPALARDAHEDAISGCIDDCLKQANLSVSELDAIAVTMGPGLELCLRVGFESGRTIASSYHLPFVSVHHLEAHCLMARLFFQDITFPFLNVLVSGGHCQLIL</sequence>
<evidence type="ECO:0000259" key="7">
    <source>
        <dbReference type="Pfam" id="PF00814"/>
    </source>
</evidence>
<keyword evidence="8" id="KW-0378">Hydrolase</keyword>
<dbReference type="InterPro" id="IPR000905">
    <property type="entry name" value="Gcp-like_dom"/>
</dbReference>
<feature type="domain" description="Gcp-like" evidence="7">
    <location>
        <begin position="127"/>
        <end position="246"/>
    </location>
</feature>
<dbReference type="KEGG" id="gsl:Gasu_58940"/>
<dbReference type="PRINTS" id="PR00789">
    <property type="entry name" value="OSIALOPTASE"/>
</dbReference>
<dbReference type="FunFam" id="3.30.420.40:FF:000012">
    <property type="entry name" value="tRNA N6-adenosine threonylcarbamoyltransferase"/>
    <property type="match status" value="1"/>
</dbReference>
<reference evidence="9" key="1">
    <citation type="journal article" date="2013" name="Science">
        <title>Gene transfer from bacteria and archaea facilitated evolution of an extremophilic eukaryote.</title>
        <authorList>
            <person name="Schonknecht G."/>
            <person name="Chen W.H."/>
            <person name="Ternes C.M."/>
            <person name="Barbier G.G."/>
            <person name="Shrestha R.P."/>
            <person name="Stanke M."/>
            <person name="Brautigam A."/>
            <person name="Baker B.J."/>
            <person name="Banfield J.F."/>
            <person name="Garavito R.M."/>
            <person name="Carr K."/>
            <person name="Wilkerson C."/>
            <person name="Rensing S.A."/>
            <person name="Gagneul D."/>
            <person name="Dickenson N.E."/>
            <person name="Oesterhelt C."/>
            <person name="Lercher M.J."/>
            <person name="Weber A.P."/>
        </authorList>
    </citation>
    <scope>NUCLEOTIDE SEQUENCE [LARGE SCALE GENOMIC DNA]</scope>
    <source>
        <strain evidence="9">074W</strain>
    </source>
</reference>
<dbReference type="Gene3D" id="3.30.420.40">
    <property type="match status" value="2"/>
</dbReference>
<keyword evidence="9" id="KW-1185">Reference proteome</keyword>
<dbReference type="PANTHER" id="PTHR11735:SF6">
    <property type="entry name" value="TRNA N6-ADENOSINE THREONYLCARBAMOYLTRANSFERASE, MITOCHONDRIAL"/>
    <property type="match status" value="1"/>
</dbReference>
<dbReference type="PANTHER" id="PTHR11735">
    <property type="entry name" value="TRNA N6-ADENOSINE THREONYLCARBAMOYLTRANSFERASE"/>
    <property type="match status" value="1"/>
</dbReference>
<dbReference type="Gramene" id="EME26491">
    <property type="protein sequence ID" value="EME26491"/>
    <property type="gene ID" value="Gasu_58940"/>
</dbReference>
<accession>M2VTG4</accession>
<dbReference type="GO" id="GO:0046872">
    <property type="term" value="F:metal ion binding"/>
    <property type="evidence" value="ECO:0007669"/>
    <property type="project" value="UniProtKB-KW"/>
</dbReference>
<evidence type="ECO:0000256" key="2">
    <source>
        <dbReference type="ARBA" id="ARBA00022679"/>
    </source>
</evidence>
<dbReference type="OrthoDB" id="10259622at2759"/>
<evidence type="ECO:0000256" key="4">
    <source>
        <dbReference type="ARBA" id="ARBA00022723"/>
    </source>
</evidence>
<dbReference type="eggNOG" id="KOG2707">
    <property type="taxonomic scope" value="Eukaryota"/>
</dbReference>
<evidence type="ECO:0000313" key="8">
    <source>
        <dbReference type="EMBL" id="EME26491.1"/>
    </source>
</evidence>